<accession>A0A1G1Z9N9</accession>
<comment type="caution">
    <text evidence="3">The sequence shown here is derived from an EMBL/GenBank/DDBJ whole genome shotgun (WGS) entry which is preliminary data.</text>
</comment>
<feature type="transmembrane region" description="Helical" evidence="1">
    <location>
        <begin position="20"/>
        <end position="42"/>
    </location>
</feature>
<dbReference type="Proteomes" id="UP000176976">
    <property type="component" value="Unassembled WGS sequence"/>
</dbReference>
<sequence>MNLDETIFTALASITHQSNLLDGLIIIFAEYIGYLIAIIWFIVCITRKGWKERVYVFAVSALSVIMSWGIITEGIKHLYERPRPFVALGMETLMKFGGYESFPSSHMAFFGVLALSVYTLNKKLGTWAIIGIIGMGLARIMGGVHWPSDIIAGAGSAFLSFYSIKLLLTHKGYAQSVRTS</sequence>
<dbReference type="Gene3D" id="1.20.144.10">
    <property type="entry name" value="Phosphatidic acid phosphatase type 2/haloperoxidase"/>
    <property type="match status" value="2"/>
</dbReference>
<keyword evidence="1" id="KW-0812">Transmembrane</keyword>
<keyword evidence="1" id="KW-0472">Membrane</keyword>
<gene>
    <name evidence="3" type="ORF">A3H06_00465</name>
</gene>
<feature type="transmembrane region" description="Helical" evidence="1">
    <location>
        <begin position="127"/>
        <end position="144"/>
    </location>
</feature>
<dbReference type="SMART" id="SM00014">
    <property type="entry name" value="acidPPc"/>
    <property type="match status" value="1"/>
</dbReference>
<proteinExistence type="predicted"/>
<dbReference type="CDD" id="cd01610">
    <property type="entry name" value="PAP2_like"/>
    <property type="match status" value="1"/>
</dbReference>
<dbReference type="InterPro" id="IPR000326">
    <property type="entry name" value="PAP2/HPO"/>
</dbReference>
<reference evidence="3 4" key="1">
    <citation type="journal article" date="2016" name="Nat. Commun.">
        <title>Thousands of microbial genomes shed light on interconnected biogeochemical processes in an aquifer system.</title>
        <authorList>
            <person name="Anantharaman K."/>
            <person name="Brown C.T."/>
            <person name="Hug L.A."/>
            <person name="Sharon I."/>
            <person name="Castelle C.J."/>
            <person name="Probst A.J."/>
            <person name="Thomas B.C."/>
            <person name="Singh A."/>
            <person name="Wilkins M.J."/>
            <person name="Karaoz U."/>
            <person name="Brodie E.L."/>
            <person name="Williams K.H."/>
            <person name="Hubbard S.S."/>
            <person name="Banfield J.F."/>
        </authorList>
    </citation>
    <scope>NUCLEOTIDE SEQUENCE [LARGE SCALE GENOMIC DNA]</scope>
</reference>
<dbReference type="Pfam" id="PF01569">
    <property type="entry name" value="PAP2"/>
    <property type="match status" value="1"/>
</dbReference>
<keyword evidence="1" id="KW-1133">Transmembrane helix</keyword>
<feature type="transmembrane region" description="Helical" evidence="1">
    <location>
        <begin position="54"/>
        <end position="71"/>
    </location>
</feature>
<dbReference type="AlphaFoldDB" id="A0A1G1Z9N9"/>
<evidence type="ECO:0000256" key="1">
    <source>
        <dbReference type="SAM" id="Phobius"/>
    </source>
</evidence>
<feature type="transmembrane region" description="Helical" evidence="1">
    <location>
        <begin position="150"/>
        <end position="168"/>
    </location>
</feature>
<name>A0A1G1Z9N9_9BACT</name>
<dbReference type="PANTHER" id="PTHR14969">
    <property type="entry name" value="SPHINGOSINE-1-PHOSPHATE PHOSPHOHYDROLASE"/>
    <property type="match status" value="1"/>
</dbReference>
<dbReference type="PANTHER" id="PTHR14969:SF13">
    <property type="entry name" value="AT30094P"/>
    <property type="match status" value="1"/>
</dbReference>
<feature type="transmembrane region" description="Helical" evidence="1">
    <location>
        <begin position="102"/>
        <end position="120"/>
    </location>
</feature>
<organism evidence="3 4">
    <name type="scientific">Candidatus Colwellbacteria bacterium RIFCSPLOWO2_12_FULL_44_13</name>
    <dbReference type="NCBI Taxonomy" id="1797694"/>
    <lineage>
        <taxon>Bacteria</taxon>
        <taxon>Candidatus Colwelliibacteriota</taxon>
    </lineage>
</organism>
<dbReference type="EMBL" id="MHJC01000024">
    <property type="protein sequence ID" value="OGY61361.1"/>
    <property type="molecule type" value="Genomic_DNA"/>
</dbReference>
<evidence type="ECO:0000313" key="4">
    <source>
        <dbReference type="Proteomes" id="UP000176976"/>
    </source>
</evidence>
<protein>
    <recommendedName>
        <fullName evidence="2">Phosphatidic acid phosphatase type 2/haloperoxidase domain-containing protein</fullName>
    </recommendedName>
</protein>
<evidence type="ECO:0000313" key="3">
    <source>
        <dbReference type="EMBL" id="OGY61361.1"/>
    </source>
</evidence>
<dbReference type="InterPro" id="IPR036938">
    <property type="entry name" value="PAP2/HPO_sf"/>
</dbReference>
<feature type="domain" description="Phosphatidic acid phosphatase type 2/haloperoxidase" evidence="2">
    <location>
        <begin position="57"/>
        <end position="165"/>
    </location>
</feature>
<evidence type="ECO:0000259" key="2">
    <source>
        <dbReference type="SMART" id="SM00014"/>
    </source>
</evidence>
<dbReference type="SUPFAM" id="SSF48317">
    <property type="entry name" value="Acid phosphatase/Vanadium-dependent haloperoxidase"/>
    <property type="match status" value="1"/>
</dbReference>